<name>A0ABU5UE43_9CYAN</name>
<feature type="transmembrane region" description="Helical" evidence="1">
    <location>
        <begin position="384"/>
        <end position="403"/>
    </location>
</feature>
<feature type="transmembrane region" description="Helical" evidence="1">
    <location>
        <begin position="357"/>
        <end position="378"/>
    </location>
</feature>
<proteinExistence type="predicted"/>
<keyword evidence="1" id="KW-0812">Transmembrane</keyword>
<evidence type="ECO:0008006" key="4">
    <source>
        <dbReference type="Google" id="ProtNLM"/>
    </source>
</evidence>
<evidence type="ECO:0000256" key="1">
    <source>
        <dbReference type="SAM" id="Phobius"/>
    </source>
</evidence>
<gene>
    <name evidence="2" type="ORF">VB620_07950</name>
</gene>
<dbReference type="Proteomes" id="UP001302120">
    <property type="component" value="Unassembled WGS sequence"/>
</dbReference>
<keyword evidence="3" id="KW-1185">Reference proteome</keyword>
<comment type="caution">
    <text evidence="2">The sequence shown here is derived from an EMBL/GenBank/DDBJ whole genome shotgun (WGS) entry which is preliminary data.</text>
</comment>
<feature type="transmembrane region" description="Helical" evidence="1">
    <location>
        <begin position="107"/>
        <end position="128"/>
    </location>
</feature>
<feature type="transmembrane region" description="Helical" evidence="1">
    <location>
        <begin position="218"/>
        <end position="251"/>
    </location>
</feature>
<feature type="transmembrane region" description="Helical" evidence="1">
    <location>
        <begin position="299"/>
        <end position="321"/>
    </location>
</feature>
<feature type="transmembrane region" description="Helical" evidence="1">
    <location>
        <begin position="327"/>
        <end position="345"/>
    </location>
</feature>
<feature type="transmembrane region" description="Helical" evidence="1">
    <location>
        <begin position="137"/>
        <end position="158"/>
    </location>
</feature>
<sequence>MLKKYSIRIQNNITLHSDDLIAIALAIIVGIILSLMPHIVGILETGNPVSFVDNDDILYQFYATTAYHNHPLYLSDPVLKEGGSTMYPWLQFIPGVMITKLLDLNPLYINIIWRLWAGISIPIAWYLVTRSYLKNSWLSLGSTIILMTDSEMLSSWLISKHFITVSKVALGIPGTVLEKNPQLLDQWRIITPGMSLAYLLIYVWLFHLALSKPTRMRIVLAAASLGLLFYIYFYFWTSAILGLVIGILLDIKNRKTYLSIGIGGLLLGLPQVVMNSLIKHNSNSEWLPRTDNFLPISHFSELLLPVLSLSLILGTFFWVIFRRRDLVHIWSLAAAAILLTNHQIVTGLQIQNFHWKYCYGPILSLLVILILLEIISLSKLWKKPIIFAGIALVSFYLTTGIWLRYVEASQTKESVELTNIYHKYKNQVLDQSDVNLKPRSVIAGDQNFVDFAVMTKNQRPLYGYAVNLSPAVDNAEWDARIALNDYLQGINRSTFLTKQDIELKTTTWGPWVRDAKKLDERFQSRQKSYDDILADPVKAFKKFQVKYVALSKNTQQPQYLNAGWKLLQDGQYWQIWENKLDKSA</sequence>
<dbReference type="RefSeq" id="WP_323195603.1">
    <property type="nucleotide sequence ID" value="NZ_JAYGHG010000008.1"/>
</dbReference>
<feature type="transmembrane region" description="Helical" evidence="1">
    <location>
        <begin position="20"/>
        <end position="43"/>
    </location>
</feature>
<protein>
    <recommendedName>
        <fullName evidence="4">Glycosyltransferase RgtA/B/C/D-like domain-containing protein</fullName>
    </recommendedName>
</protein>
<keyword evidence="1" id="KW-1133">Transmembrane helix</keyword>
<organism evidence="2 3">
    <name type="scientific">Nodularia harveyana UHCC-0300</name>
    <dbReference type="NCBI Taxonomy" id="2974287"/>
    <lineage>
        <taxon>Bacteria</taxon>
        <taxon>Bacillati</taxon>
        <taxon>Cyanobacteriota</taxon>
        <taxon>Cyanophyceae</taxon>
        <taxon>Nostocales</taxon>
        <taxon>Nodulariaceae</taxon>
        <taxon>Nodularia</taxon>
    </lineage>
</organism>
<reference evidence="2 3" key="1">
    <citation type="submission" date="2023-12" db="EMBL/GenBank/DDBJ databases">
        <title>Baltic Sea Cyanobacteria.</title>
        <authorList>
            <person name="Delbaje E."/>
            <person name="Fewer D.P."/>
            <person name="Shishido T.K."/>
        </authorList>
    </citation>
    <scope>NUCLEOTIDE SEQUENCE [LARGE SCALE GENOMIC DNA]</scope>
    <source>
        <strain evidence="2 3">UHCC-0300</strain>
    </source>
</reference>
<feature type="transmembrane region" description="Helical" evidence="1">
    <location>
        <begin position="257"/>
        <end position="278"/>
    </location>
</feature>
<feature type="transmembrane region" description="Helical" evidence="1">
    <location>
        <begin position="187"/>
        <end position="206"/>
    </location>
</feature>
<accession>A0ABU5UE43</accession>
<keyword evidence="1" id="KW-0472">Membrane</keyword>
<dbReference type="EMBL" id="JAYGHG010000008">
    <property type="protein sequence ID" value="MEA5581271.1"/>
    <property type="molecule type" value="Genomic_DNA"/>
</dbReference>
<evidence type="ECO:0000313" key="2">
    <source>
        <dbReference type="EMBL" id="MEA5581271.1"/>
    </source>
</evidence>
<evidence type="ECO:0000313" key="3">
    <source>
        <dbReference type="Proteomes" id="UP001302120"/>
    </source>
</evidence>